<comment type="subunit">
    <text evidence="4">Part of a SCF (SKP1-cullin-F-box) protein ligase complex.</text>
</comment>
<evidence type="ECO:0000256" key="3">
    <source>
        <dbReference type="ARBA" id="ARBA00022786"/>
    </source>
</evidence>
<comment type="similarity">
    <text evidence="2 4">Belongs to the SKP1 family.</text>
</comment>
<dbReference type="InterPro" id="IPR016072">
    <property type="entry name" value="Skp1_comp_dimer"/>
</dbReference>
<dbReference type="PIRSF" id="PIRSF028729">
    <property type="entry name" value="E3_ubiquit_lig_SCF_Skp"/>
    <property type="match status" value="1"/>
</dbReference>
<evidence type="ECO:0000256" key="2">
    <source>
        <dbReference type="ARBA" id="ARBA00009993"/>
    </source>
</evidence>
<comment type="function">
    <text evidence="4">Involved in ubiquitination and subsequent proteasomal degradation of target proteins. Together with CUL1, RBX1 and a F-box protein, it forms a SCF E3 ubiquitin ligase complex. The functional specificity of this complex depends on the type of F-box protein. In the SCF complex, it serves as an adapter that links the F-box protein to CUL1.</text>
</comment>
<accession>A0AAD4XE26</accession>
<dbReference type="InterPro" id="IPR036296">
    <property type="entry name" value="SKP1-like_dim_sf"/>
</dbReference>
<evidence type="ECO:0000259" key="6">
    <source>
        <dbReference type="Pfam" id="PF03931"/>
    </source>
</evidence>
<evidence type="ECO:0000256" key="1">
    <source>
        <dbReference type="ARBA" id="ARBA00004906"/>
    </source>
</evidence>
<name>A0AAD4XE26_9MAGN</name>
<comment type="caution">
    <text evidence="7">The sequence shown here is derived from an EMBL/GenBank/DDBJ whole genome shotgun (WGS) entry which is preliminary data.</text>
</comment>
<keyword evidence="8" id="KW-1185">Reference proteome</keyword>
<dbReference type="InterPro" id="IPR016073">
    <property type="entry name" value="Skp1_comp_POZ"/>
</dbReference>
<dbReference type="Proteomes" id="UP001202328">
    <property type="component" value="Unassembled WGS sequence"/>
</dbReference>
<evidence type="ECO:0000313" key="7">
    <source>
        <dbReference type="EMBL" id="KAI3908207.1"/>
    </source>
</evidence>
<dbReference type="SUPFAM" id="SSF81382">
    <property type="entry name" value="Skp1 dimerisation domain-like"/>
    <property type="match status" value="1"/>
</dbReference>
<dbReference type="SMART" id="SM00512">
    <property type="entry name" value="Skp1"/>
    <property type="match status" value="1"/>
</dbReference>
<dbReference type="GO" id="GO:0016567">
    <property type="term" value="P:protein ubiquitination"/>
    <property type="evidence" value="ECO:0007669"/>
    <property type="project" value="UniProtKB-UniRule"/>
</dbReference>
<sequence>MSAAPARMITLKSSDEQTFVIQEAVALQSKTLEHMIVDNETENIVIPLTTITGSILAKVIEYLNKHGEAETSDEDKKAWDSQLLNFDFITNTQLVFDIIQAANFLNIKGLLELASHKVGDYLKGKTPEDIHRLFNTHNGFAPEEEEEEVRKENRWAFQ</sequence>
<dbReference type="SUPFAM" id="SSF54695">
    <property type="entry name" value="POZ domain"/>
    <property type="match status" value="1"/>
</dbReference>
<organism evidence="7 8">
    <name type="scientific">Papaver atlanticum</name>
    <dbReference type="NCBI Taxonomy" id="357466"/>
    <lineage>
        <taxon>Eukaryota</taxon>
        <taxon>Viridiplantae</taxon>
        <taxon>Streptophyta</taxon>
        <taxon>Embryophyta</taxon>
        <taxon>Tracheophyta</taxon>
        <taxon>Spermatophyta</taxon>
        <taxon>Magnoliopsida</taxon>
        <taxon>Ranunculales</taxon>
        <taxon>Papaveraceae</taxon>
        <taxon>Papaveroideae</taxon>
        <taxon>Papaver</taxon>
    </lineage>
</organism>
<dbReference type="Pfam" id="PF03931">
    <property type="entry name" value="Skp1_POZ"/>
    <property type="match status" value="1"/>
</dbReference>
<dbReference type="GO" id="GO:0006511">
    <property type="term" value="P:ubiquitin-dependent protein catabolic process"/>
    <property type="evidence" value="ECO:0007669"/>
    <property type="project" value="InterPro"/>
</dbReference>
<reference evidence="7" key="1">
    <citation type="submission" date="2022-04" db="EMBL/GenBank/DDBJ databases">
        <title>A functionally conserved STORR gene fusion in Papaver species that diverged 16.8 million years ago.</title>
        <authorList>
            <person name="Catania T."/>
        </authorList>
    </citation>
    <scope>NUCLEOTIDE SEQUENCE</scope>
    <source>
        <strain evidence="7">S-188037</strain>
    </source>
</reference>
<dbReference type="EMBL" id="JAJJMB010010520">
    <property type="protein sequence ID" value="KAI3908207.1"/>
    <property type="molecule type" value="Genomic_DNA"/>
</dbReference>
<dbReference type="GO" id="GO:0009867">
    <property type="term" value="P:jasmonic acid mediated signaling pathway"/>
    <property type="evidence" value="ECO:0007669"/>
    <property type="project" value="UniProtKB-ARBA"/>
</dbReference>
<keyword evidence="3 4" id="KW-0833">Ubl conjugation pathway</keyword>
<feature type="domain" description="SKP1 component POZ" evidence="6">
    <location>
        <begin position="8"/>
        <end position="66"/>
    </location>
</feature>
<feature type="domain" description="SKP1 component dimerisation" evidence="5">
    <location>
        <begin position="108"/>
        <end position="156"/>
    </location>
</feature>
<comment type="pathway">
    <text evidence="1 4">Protein modification; protein ubiquitination.</text>
</comment>
<dbReference type="Pfam" id="PF01466">
    <property type="entry name" value="Skp1"/>
    <property type="match status" value="1"/>
</dbReference>
<evidence type="ECO:0000313" key="8">
    <source>
        <dbReference type="Proteomes" id="UP001202328"/>
    </source>
</evidence>
<dbReference type="InterPro" id="IPR016897">
    <property type="entry name" value="SKP1"/>
</dbReference>
<evidence type="ECO:0000256" key="4">
    <source>
        <dbReference type="PIRNR" id="PIRNR028729"/>
    </source>
</evidence>
<dbReference type="PANTHER" id="PTHR11165">
    <property type="entry name" value="SKP1"/>
    <property type="match status" value="1"/>
</dbReference>
<dbReference type="InterPro" id="IPR001232">
    <property type="entry name" value="SKP1-like"/>
</dbReference>
<proteinExistence type="inferred from homology"/>
<protein>
    <recommendedName>
        <fullName evidence="4">SKP1-like protein</fullName>
    </recommendedName>
</protein>
<evidence type="ECO:0000259" key="5">
    <source>
        <dbReference type="Pfam" id="PF01466"/>
    </source>
</evidence>
<dbReference type="Gene3D" id="3.30.710.10">
    <property type="entry name" value="Potassium Channel Kv1.1, Chain A"/>
    <property type="match status" value="1"/>
</dbReference>
<gene>
    <name evidence="7" type="ORF">MKW98_029508</name>
</gene>
<dbReference type="AlphaFoldDB" id="A0AAD4XE26"/>
<dbReference type="InterPro" id="IPR011333">
    <property type="entry name" value="SKP1/BTB/POZ_sf"/>
</dbReference>